<dbReference type="InterPro" id="IPR029478">
    <property type="entry name" value="TM1586_NiRdase"/>
</dbReference>
<dbReference type="RefSeq" id="WP_031389203.1">
    <property type="nucleotide sequence ID" value="NZ_JPNB01000001.1"/>
</dbReference>
<gene>
    <name evidence="4" type="ORF">EDD76_112156</name>
</gene>
<comment type="similarity">
    <text evidence="1">Belongs to the nitroreductase family.</text>
</comment>
<accession>A0A4R1QR99</accession>
<organism evidence="4 5">
    <name type="scientific">Kineothrix alysoides</name>
    <dbReference type="NCBI Taxonomy" id="1469948"/>
    <lineage>
        <taxon>Bacteria</taxon>
        <taxon>Bacillati</taxon>
        <taxon>Bacillota</taxon>
        <taxon>Clostridia</taxon>
        <taxon>Lachnospirales</taxon>
        <taxon>Lachnospiraceae</taxon>
        <taxon>Kineothrix</taxon>
    </lineage>
</organism>
<feature type="domain" description="Putative nitroreductase TM1586" evidence="3">
    <location>
        <begin position="2"/>
        <end position="240"/>
    </location>
</feature>
<comment type="caution">
    <text evidence="4">The sequence shown here is derived from an EMBL/GenBank/DDBJ whole genome shotgun (WGS) entry which is preliminary data.</text>
</comment>
<keyword evidence="2" id="KW-0560">Oxidoreductase</keyword>
<reference evidence="4 5" key="1">
    <citation type="submission" date="2019-03" db="EMBL/GenBank/DDBJ databases">
        <title>Genomic Encyclopedia of Type Strains, Phase IV (KMG-IV): sequencing the most valuable type-strain genomes for metagenomic binning, comparative biology and taxonomic classification.</title>
        <authorList>
            <person name="Goeker M."/>
        </authorList>
    </citation>
    <scope>NUCLEOTIDE SEQUENCE [LARGE SCALE GENOMIC DNA]</scope>
    <source>
        <strain evidence="4 5">DSM 100556</strain>
    </source>
</reference>
<evidence type="ECO:0000313" key="4">
    <source>
        <dbReference type="EMBL" id="TCL56328.1"/>
    </source>
</evidence>
<dbReference type="Pfam" id="PF14512">
    <property type="entry name" value="TM1586_NiRdase"/>
    <property type="match status" value="1"/>
</dbReference>
<dbReference type="OrthoDB" id="9814075at2"/>
<dbReference type="GO" id="GO:0016491">
    <property type="term" value="F:oxidoreductase activity"/>
    <property type="evidence" value="ECO:0007669"/>
    <property type="project" value="UniProtKB-KW"/>
</dbReference>
<dbReference type="PANTHER" id="PTHR43673">
    <property type="entry name" value="NAD(P)H NITROREDUCTASE YDGI-RELATED"/>
    <property type="match status" value="1"/>
</dbReference>
<dbReference type="CDD" id="cd02062">
    <property type="entry name" value="Nitro_FMN_reductase"/>
    <property type="match status" value="1"/>
</dbReference>
<dbReference type="InterPro" id="IPR000415">
    <property type="entry name" value="Nitroreductase-like"/>
</dbReference>
<evidence type="ECO:0000256" key="1">
    <source>
        <dbReference type="ARBA" id="ARBA00007118"/>
    </source>
</evidence>
<dbReference type="AlphaFoldDB" id="A0A4R1QR99"/>
<sequence>MNLYDTIQNRISVREYQNKNFDSMTLDKVKALLSHINPLYKDIEVRLELVHEDVKSAGMGFMNGYIKIQAPYCVAAISEKRDGYMENIGFIQEQAVLELTGMGIGSCWLGTFDNEVLRHLLKVNDNEVITNVIALGYPEEKSFRNDGLRKLLGSKRKKETEIAFYKEWGEDAAIFLDNKPLLRKILKASILAPSGGNKQPVCLVFTEDSVHFFVKNKKDNIVINPWAAIDAGIFISHFYFCCLEESIHINFYKDSSEEKFKIPSDTSYIISMKLDYKYD</sequence>
<evidence type="ECO:0000256" key="2">
    <source>
        <dbReference type="ARBA" id="ARBA00023002"/>
    </source>
</evidence>
<dbReference type="Proteomes" id="UP000295718">
    <property type="component" value="Unassembled WGS sequence"/>
</dbReference>
<protein>
    <submittedName>
        <fullName evidence="4">Nitroreductase</fullName>
    </submittedName>
</protein>
<dbReference type="PANTHER" id="PTHR43673:SF10">
    <property type="entry name" value="NADH DEHYDROGENASE_NAD(P)H NITROREDUCTASE XCC3605-RELATED"/>
    <property type="match status" value="1"/>
</dbReference>
<name>A0A4R1QR99_9FIRM</name>
<evidence type="ECO:0000313" key="5">
    <source>
        <dbReference type="Proteomes" id="UP000295718"/>
    </source>
</evidence>
<dbReference type="SUPFAM" id="SSF55469">
    <property type="entry name" value="FMN-dependent nitroreductase-like"/>
    <property type="match status" value="2"/>
</dbReference>
<dbReference type="Gene3D" id="3.40.109.10">
    <property type="entry name" value="NADH Oxidase"/>
    <property type="match status" value="1"/>
</dbReference>
<proteinExistence type="inferred from homology"/>
<dbReference type="EMBL" id="SLUO01000012">
    <property type="protein sequence ID" value="TCL56328.1"/>
    <property type="molecule type" value="Genomic_DNA"/>
</dbReference>
<dbReference type="Gene3D" id="3.40.109.30">
    <property type="entry name" value="putative nitroreductase (tm1586), domain 2"/>
    <property type="match status" value="1"/>
</dbReference>
<dbReference type="STRING" id="1469948.GCA_000732725_00433"/>
<evidence type="ECO:0000259" key="3">
    <source>
        <dbReference type="Pfam" id="PF14512"/>
    </source>
</evidence>
<keyword evidence="5" id="KW-1185">Reference proteome</keyword>